<keyword evidence="2" id="KW-0732">Signal</keyword>
<protein>
    <submittedName>
        <fullName evidence="4">ShlB/FhaC/HecB family hemolysin secretion/activation protein</fullName>
    </submittedName>
</protein>
<feature type="region of interest" description="Disordered" evidence="1">
    <location>
        <begin position="43"/>
        <end position="84"/>
    </location>
</feature>
<dbReference type="InterPro" id="IPR005565">
    <property type="entry name" value="Hemolysn_activator_HlyB_C"/>
</dbReference>
<feature type="domain" description="Haemolysin activator HlyB C-terminal" evidence="3">
    <location>
        <begin position="269"/>
        <end position="598"/>
    </location>
</feature>
<accession>A0A6M0S8D0</accession>
<dbReference type="Gene3D" id="2.40.160.50">
    <property type="entry name" value="membrane protein fhac: a member of the omp85/tpsb transporter family"/>
    <property type="match status" value="1"/>
</dbReference>
<dbReference type="GO" id="GO:0098046">
    <property type="term" value="C:type V protein secretion system complex"/>
    <property type="evidence" value="ECO:0007669"/>
    <property type="project" value="TreeGrafter"/>
</dbReference>
<dbReference type="AlphaFoldDB" id="A0A6M0S8D0"/>
<dbReference type="Gene3D" id="3.10.20.310">
    <property type="entry name" value="membrane protein fhac"/>
    <property type="match status" value="1"/>
</dbReference>
<dbReference type="PANTHER" id="PTHR34597:SF1">
    <property type="entry name" value="HEME_HEMOPEXIN TRANSPORTER PROTEIN HUXB"/>
    <property type="match status" value="1"/>
</dbReference>
<feature type="chain" id="PRO_5026894217" evidence="2">
    <location>
        <begin position="42"/>
        <end position="641"/>
    </location>
</feature>
<evidence type="ECO:0000313" key="5">
    <source>
        <dbReference type="Proteomes" id="UP000473574"/>
    </source>
</evidence>
<evidence type="ECO:0000259" key="3">
    <source>
        <dbReference type="Pfam" id="PF03865"/>
    </source>
</evidence>
<dbReference type="GO" id="GO:0046819">
    <property type="term" value="P:protein secretion by the type V secretion system"/>
    <property type="evidence" value="ECO:0007669"/>
    <property type="project" value="TreeGrafter"/>
</dbReference>
<dbReference type="InterPro" id="IPR051544">
    <property type="entry name" value="TPS_OM_transporter"/>
</dbReference>
<proteinExistence type="predicted"/>
<gene>
    <name evidence="4" type="ORF">D0962_18010</name>
</gene>
<evidence type="ECO:0000256" key="1">
    <source>
        <dbReference type="SAM" id="MobiDB-lite"/>
    </source>
</evidence>
<reference evidence="4 5" key="1">
    <citation type="journal article" date="2020" name="Microb. Ecol.">
        <title>Ecogenomics of the Marine Benthic Filamentous Cyanobacterium Adonisia.</title>
        <authorList>
            <person name="Walter J.M."/>
            <person name="Coutinho F.H."/>
            <person name="Leomil L."/>
            <person name="Hargreaves P.I."/>
            <person name="Campeao M.E."/>
            <person name="Vieira V.V."/>
            <person name="Silva B.S."/>
            <person name="Fistarol G.O."/>
            <person name="Salomon P.S."/>
            <person name="Sawabe T."/>
            <person name="Mino S."/>
            <person name="Hosokawa M."/>
            <person name="Miyashita H."/>
            <person name="Maruyama F."/>
            <person name="van Verk M.C."/>
            <person name="Dutilh B.E."/>
            <person name="Thompson C.C."/>
            <person name="Thompson F.L."/>
        </authorList>
    </citation>
    <scope>NUCLEOTIDE SEQUENCE [LARGE SCALE GENOMIC DNA]</scope>
    <source>
        <strain evidence="4 5">CCMR0082</strain>
    </source>
</reference>
<dbReference type="Pfam" id="PF03865">
    <property type="entry name" value="ShlB"/>
    <property type="match status" value="1"/>
</dbReference>
<name>A0A6M0S8D0_9CYAN</name>
<organism evidence="4 5">
    <name type="scientific">Adonisia turfae CCMR0082</name>
    <dbReference type="NCBI Taxonomy" id="2304604"/>
    <lineage>
        <taxon>Bacteria</taxon>
        <taxon>Bacillati</taxon>
        <taxon>Cyanobacteriota</taxon>
        <taxon>Adonisia</taxon>
        <taxon>Adonisia turfae</taxon>
    </lineage>
</organism>
<dbReference type="PANTHER" id="PTHR34597">
    <property type="entry name" value="SLR1661 PROTEIN"/>
    <property type="match status" value="1"/>
</dbReference>
<dbReference type="GO" id="GO:0008320">
    <property type="term" value="F:protein transmembrane transporter activity"/>
    <property type="evidence" value="ECO:0007669"/>
    <property type="project" value="TreeGrafter"/>
</dbReference>
<dbReference type="EMBL" id="QZCE01000002">
    <property type="protein sequence ID" value="NEZ64660.1"/>
    <property type="molecule type" value="Genomic_DNA"/>
</dbReference>
<feature type="signal peptide" evidence="2">
    <location>
        <begin position="1"/>
        <end position="41"/>
    </location>
</feature>
<feature type="compositionally biased region" description="Pro residues" evidence="1">
    <location>
        <begin position="46"/>
        <end position="63"/>
    </location>
</feature>
<comment type="caution">
    <text evidence="4">The sequence shown here is derived from an EMBL/GenBank/DDBJ whole genome shotgun (WGS) entry which is preliminary data.</text>
</comment>
<dbReference type="Proteomes" id="UP000473574">
    <property type="component" value="Unassembled WGS sequence"/>
</dbReference>
<sequence length="641" mass="69752">MLAYIKLEAVRQTLAQTRLRKLLIANVAVSLSMAMALSVQAQTPPRVVPPEPEVPPEPAPEAPASPEDVLPDTSTDTEKPSPLPDEILETEITVTELRFDGNSILDDTALQQAIEVAIDQNFTNLDEDDFACEAPSETTPWLPTQQTISQLLQFAEVVAACYKSEGYTTSGAVVQVPEDTKSGIGPINVLVIEGELETIDLAFIDEDEGEFVDVTGTQRLNDGYVRSRLGATPGEPLNVTQLQENLQLLQIDPLIQRVRADLNAGSDPGDSRLEVKVQEAPSLSASVALDNSRPPSVGTTQRQAFVREGNLFGIGDALSLGITNSEGSNAISVDYSIPINANNGRLSLSFDPTWNDIVDSDFFDINRDGDGPDIQSRAQLYELALRQPILRQVKGQTYQEFTLGLSGTLRNSRSFLLEDPFPLSAGASVDGKTRTVALRFSQDYTRRDGQQIFSASSQFNLGLGILNATVNNSVDDVGAVPDSRFFSWQGQLQWTKVLAPQTLLLLRSNIQLADQVLLSAEQFSLGGGNSVRGYRQDQLITDNGVFASAEMRVPIARMPESDALLQVTPFLDFGTGWNSSGQSNPDDNTLASFGLGLQLTQGKRNELTARLDWGIPLISVDSEGDTWQENGVYFSIVYRPL</sequence>
<evidence type="ECO:0000313" key="4">
    <source>
        <dbReference type="EMBL" id="NEZ64660.1"/>
    </source>
</evidence>
<evidence type="ECO:0000256" key="2">
    <source>
        <dbReference type="SAM" id="SignalP"/>
    </source>
</evidence>